<evidence type="ECO:0000256" key="13">
    <source>
        <dbReference type="SAM" id="MobiDB-lite"/>
    </source>
</evidence>
<feature type="domain" description="Helicase ATP-binding" evidence="14">
    <location>
        <begin position="87"/>
        <end position="308"/>
    </location>
</feature>
<evidence type="ECO:0000256" key="2">
    <source>
        <dbReference type="ARBA" id="ARBA00007650"/>
    </source>
</evidence>
<comment type="similarity">
    <text evidence="2 12">Belongs to the SecA family.</text>
</comment>
<evidence type="ECO:0000256" key="8">
    <source>
        <dbReference type="ARBA" id="ARBA00022927"/>
    </source>
</evidence>
<name>A0A1G1WC26_9BACT</name>
<dbReference type="InterPro" id="IPR014018">
    <property type="entry name" value="SecA_motor_DEAD"/>
</dbReference>
<keyword evidence="6 12" id="KW-0547">Nucleotide-binding</keyword>
<feature type="region of interest" description="Disordered" evidence="13">
    <location>
        <begin position="855"/>
        <end position="914"/>
    </location>
</feature>
<dbReference type="GO" id="GO:0031522">
    <property type="term" value="C:cell envelope Sec protein transport complex"/>
    <property type="evidence" value="ECO:0007669"/>
    <property type="project" value="TreeGrafter"/>
</dbReference>
<accession>A0A1G1WC26</accession>
<dbReference type="HAMAP" id="MF_01382">
    <property type="entry name" value="SecA"/>
    <property type="match status" value="1"/>
</dbReference>
<evidence type="ECO:0000259" key="16">
    <source>
        <dbReference type="PROSITE" id="PS51196"/>
    </source>
</evidence>
<comment type="subcellular location">
    <subcellularLocation>
        <location evidence="12">Cell membrane</location>
        <topology evidence="12">Peripheral membrane protein</topology>
        <orientation evidence="12">Cytoplasmic side</orientation>
    </subcellularLocation>
    <subcellularLocation>
        <location evidence="12">Cytoplasm</location>
    </subcellularLocation>
    <subcellularLocation>
        <location evidence="1">Membrane</location>
        <topology evidence="1">Peripheral membrane protein</topology>
    </subcellularLocation>
    <text evidence="12">Distribution is 50-50.</text>
</comment>
<keyword evidence="7 12" id="KW-0067">ATP-binding</keyword>
<evidence type="ECO:0000256" key="10">
    <source>
        <dbReference type="ARBA" id="ARBA00023010"/>
    </source>
</evidence>
<evidence type="ECO:0000256" key="5">
    <source>
        <dbReference type="ARBA" id="ARBA00022490"/>
    </source>
</evidence>
<comment type="caution">
    <text evidence="17">The sequence shown here is derived from an EMBL/GenBank/DDBJ whole genome shotgun (WGS) entry which is preliminary data.</text>
</comment>
<keyword evidence="10 12" id="KW-0811">Translocation</keyword>
<keyword evidence="9 12" id="KW-1278">Translocase</keyword>
<evidence type="ECO:0000313" key="18">
    <source>
        <dbReference type="Proteomes" id="UP000176389"/>
    </source>
</evidence>
<dbReference type="SMART" id="SM00958">
    <property type="entry name" value="SecA_PP_bind"/>
    <property type="match status" value="1"/>
</dbReference>
<dbReference type="GO" id="GO:0006605">
    <property type="term" value="P:protein targeting"/>
    <property type="evidence" value="ECO:0007669"/>
    <property type="project" value="UniProtKB-UniRule"/>
</dbReference>
<feature type="compositionally biased region" description="Low complexity" evidence="13">
    <location>
        <begin position="872"/>
        <end position="885"/>
    </location>
</feature>
<dbReference type="PROSITE" id="PS51194">
    <property type="entry name" value="HELICASE_CTER"/>
    <property type="match status" value="1"/>
</dbReference>
<dbReference type="InterPro" id="IPR011115">
    <property type="entry name" value="SecA_DEAD"/>
</dbReference>
<evidence type="ECO:0000256" key="9">
    <source>
        <dbReference type="ARBA" id="ARBA00022967"/>
    </source>
</evidence>
<dbReference type="PROSITE" id="PS51196">
    <property type="entry name" value="SECA_MOTOR_DEAD"/>
    <property type="match status" value="1"/>
</dbReference>
<dbReference type="InterPro" id="IPR044722">
    <property type="entry name" value="SecA_SF2_C"/>
</dbReference>
<evidence type="ECO:0000256" key="3">
    <source>
        <dbReference type="ARBA" id="ARBA00022448"/>
    </source>
</evidence>
<dbReference type="GO" id="GO:0005524">
    <property type="term" value="F:ATP binding"/>
    <property type="evidence" value="ECO:0007669"/>
    <property type="project" value="UniProtKB-UniRule"/>
</dbReference>
<dbReference type="SUPFAM" id="SSF81886">
    <property type="entry name" value="Helical scaffold and wing domains of SecA"/>
    <property type="match status" value="1"/>
</dbReference>
<dbReference type="InterPro" id="IPR011116">
    <property type="entry name" value="SecA_Wing/Scaffold"/>
</dbReference>
<dbReference type="PANTHER" id="PTHR30612:SF0">
    <property type="entry name" value="CHLOROPLAST PROTEIN-TRANSPORTING ATPASE"/>
    <property type="match status" value="1"/>
</dbReference>
<feature type="domain" description="SecA family profile" evidence="16">
    <location>
        <begin position="1"/>
        <end position="632"/>
    </location>
</feature>
<keyword evidence="5 12" id="KW-0963">Cytoplasm</keyword>
<comment type="subunit">
    <text evidence="12">Monomer and homodimer. Part of the essential Sec protein translocation apparatus which comprises SecA, SecYEG and auxiliary proteins SecDF. Other proteins may also be involved.</text>
</comment>
<dbReference type="CDD" id="cd17928">
    <property type="entry name" value="DEXDc_SecA"/>
    <property type="match status" value="1"/>
</dbReference>
<dbReference type="FunFam" id="3.40.50.300:FF:000429">
    <property type="entry name" value="Preprotein translocase subunit SecA"/>
    <property type="match status" value="1"/>
</dbReference>
<keyword evidence="8 12" id="KW-0653">Protein transport</keyword>
<dbReference type="GO" id="GO:0017038">
    <property type="term" value="P:protein import"/>
    <property type="evidence" value="ECO:0007669"/>
    <property type="project" value="InterPro"/>
</dbReference>
<dbReference type="EMBL" id="MHCS01000053">
    <property type="protein sequence ID" value="OGY25174.1"/>
    <property type="molecule type" value="Genomic_DNA"/>
</dbReference>
<evidence type="ECO:0000256" key="4">
    <source>
        <dbReference type="ARBA" id="ARBA00022475"/>
    </source>
</evidence>
<dbReference type="InterPro" id="IPR001650">
    <property type="entry name" value="Helicase_C-like"/>
</dbReference>
<dbReference type="Pfam" id="PF07517">
    <property type="entry name" value="SecA_DEAD"/>
    <property type="match status" value="1"/>
</dbReference>
<proteinExistence type="inferred from homology"/>
<dbReference type="InterPro" id="IPR036266">
    <property type="entry name" value="SecA_Wing/Scaffold_sf"/>
</dbReference>
<feature type="domain" description="Helicase C-terminal" evidence="15">
    <location>
        <begin position="476"/>
        <end position="655"/>
    </location>
</feature>
<feature type="compositionally biased region" description="Basic and acidic residues" evidence="13">
    <location>
        <begin position="195"/>
        <end position="205"/>
    </location>
</feature>
<dbReference type="InterPro" id="IPR036670">
    <property type="entry name" value="SecA_X-link_sf"/>
</dbReference>
<feature type="binding site" evidence="12">
    <location>
        <position position="554"/>
    </location>
    <ligand>
        <name>ATP</name>
        <dbReference type="ChEBI" id="CHEBI:30616"/>
    </ligand>
</feature>
<keyword evidence="11 12" id="KW-0472">Membrane</keyword>
<keyword evidence="4 12" id="KW-1003">Cell membrane</keyword>
<dbReference type="GO" id="GO:0005829">
    <property type="term" value="C:cytosol"/>
    <property type="evidence" value="ECO:0007669"/>
    <property type="project" value="TreeGrafter"/>
</dbReference>
<evidence type="ECO:0000256" key="7">
    <source>
        <dbReference type="ARBA" id="ARBA00022840"/>
    </source>
</evidence>
<evidence type="ECO:0000256" key="11">
    <source>
        <dbReference type="ARBA" id="ARBA00023136"/>
    </source>
</evidence>
<dbReference type="Pfam" id="PF01043">
    <property type="entry name" value="SecA_PP_bind"/>
    <property type="match status" value="1"/>
</dbReference>
<dbReference type="CDD" id="cd18803">
    <property type="entry name" value="SF2_C_secA"/>
    <property type="match status" value="1"/>
</dbReference>
<feature type="region of interest" description="Disordered" evidence="13">
    <location>
        <begin position="189"/>
        <end position="209"/>
    </location>
</feature>
<dbReference type="InterPro" id="IPR000185">
    <property type="entry name" value="SecA"/>
</dbReference>
<dbReference type="SUPFAM" id="SSF52540">
    <property type="entry name" value="P-loop containing nucleoside triphosphate hydrolases"/>
    <property type="match status" value="2"/>
</dbReference>
<dbReference type="SUPFAM" id="SSF81767">
    <property type="entry name" value="Pre-protein crosslinking domain of SecA"/>
    <property type="match status" value="1"/>
</dbReference>
<evidence type="ECO:0000259" key="14">
    <source>
        <dbReference type="PROSITE" id="PS51192"/>
    </source>
</evidence>
<dbReference type="InterPro" id="IPR011130">
    <property type="entry name" value="SecA_preprotein_X-link_dom"/>
</dbReference>
<dbReference type="GO" id="GO:0043952">
    <property type="term" value="P:protein transport by the Sec complex"/>
    <property type="evidence" value="ECO:0007669"/>
    <property type="project" value="TreeGrafter"/>
</dbReference>
<dbReference type="PRINTS" id="PR00906">
    <property type="entry name" value="SECA"/>
</dbReference>
<dbReference type="AlphaFoldDB" id="A0A1G1WC26"/>
<comment type="function">
    <text evidence="12">Part of the Sec protein translocase complex. Interacts with the SecYEG preprotein conducting channel. Has a central role in coupling the hydrolysis of ATP to the transfer of proteins into and across the cell membrane, serving as an ATP-driven molecular motor driving the stepwise translocation of polypeptide chains across the membrane.</text>
</comment>
<organism evidence="17 18">
    <name type="scientific">Candidatus Woykebacteria bacterium RBG_16_43_9</name>
    <dbReference type="NCBI Taxonomy" id="1802596"/>
    <lineage>
        <taxon>Bacteria</taxon>
        <taxon>Candidatus Woykeibacteriota</taxon>
    </lineage>
</organism>
<evidence type="ECO:0000256" key="12">
    <source>
        <dbReference type="HAMAP-Rule" id="MF_01382"/>
    </source>
</evidence>
<dbReference type="GO" id="GO:0005886">
    <property type="term" value="C:plasma membrane"/>
    <property type="evidence" value="ECO:0007669"/>
    <property type="project" value="UniProtKB-SubCell"/>
</dbReference>
<dbReference type="PANTHER" id="PTHR30612">
    <property type="entry name" value="SECA INNER MEMBRANE COMPONENT OF SEC PROTEIN SECRETION SYSTEM"/>
    <property type="match status" value="1"/>
</dbReference>
<dbReference type="STRING" id="1802596.A2Z11_00110"/>
<dbReference type="InterPro" id="IPR014001">
    <property type="entry name" value="Helicase_ATP-bd"/>
</dbReference>
<feature type="binding site" evidence="12">
    <location>
        <begin position="103"/>
        <end position="107"/>
    </location>
    <ligand>
        <name>ATP</name>
        <dbReference type="ChEBI" id="CHEBI:30616"/>
    </ligand>
</feature>
<dbReference type="GO" id="GO:0008564">
    <property type="term" value="F:protein-exporting ATPase activity"/>
    <property type="evidence" value="ECO:0007669"/>
    <property type="project" value="UniProtKB-EC"/>
</dbReference>
<dbReference type="Proteomes" id="UP000176389">
    <property type="component" value="Unassembled WGS sequence"/>
</dbReference>
<dbReference type="InterPro" id="IPR027417">
    <property type="entry name" value="P-loop_NTPase"/>
</dbReference>
<comment type="catalytic activity">
    <reaction evidence="12">
        <text>ATP + H2O + cellular proteinSide 1 = ADP + phosphate + cellular proteinSide 2.</text>
        <dbReference type="EC" id="7.4.2.8"/>
    </reaction>
</comment>
<evidence type="ECO:0000256" key="6">
    <source>
        <dbReference type="ARBA" id="ARBA00022741"/>
    </source>
</evidence>
<sequence length="937" mass="106030">MFKFLGSLLDSNEREVNKLNPTLELVNSFEKDVRRLSDEKIKAETEEFRKRLGKGETLDDLLPEAFALVREAAQRTIGQRHFDVQIIGGIVLHSGKIAEMKTGEGKTLVSTLPLYLNALEGKGTHLVTVNDYLSRRDAEWMGPIYHLLGLSVGVINHEKSYVFDPTPTPASQNDFLASTSETVRARALRAGQTPETREKNLKMDPQKSLSPEAEGLGVGNFLREVSRKEAYAADITYGTNNEFGFDYLRDNMAASLEEMVQRPLHYTIVDEVDSILIDEARTPLIISAPAAEATEKYFQFAKIVDRLVKDTDYDLDEKLRTASLTEIGISKIERILGVPNLYEKDFETVHHIEEALKAKTLYHKDKDYVVREGQVIIVDEFTGRLLPGRRYSEGLHQAIEAKEGVVIQKESRTLATITFQNYFRLYNKLAGMTGTAATSAEEFHKVYRLDVVVIPTNKPMIRKDHTDAVYKSEKAKWQAVVKEIEEKHKKGQPVLVGTTSIEKNELLDDLLKRKKVPHEVLNAKNHEREAQIISKAGQKESVTIATNIAGRGVDIKLGKGVVELGGLHIVGTERHEARRIDNQLRGRSGRQGDPGSSRFFVSLQDEIIRLFGGDSVANIMTTLKIPEDIPIENAVVSKALESAQSRVEGHNFDIRKRLVDYDDVLNKHREIIYNQRRKVLEIGSSKDKKDQLQLREMVMEKIHADIETILISSQTESKALDYERIADDFFSIVPFDEKSRKSVKEQIEKLSEEEKIKEFLMKIVNQVYEAREKQYGEEVSRQIEKLVLSSTMDSLWINHLEDIDYLREGVGLRGYAAKDPLVEYKGEAFKLFEDLMRAIDYEVVHRIFKIQLVPQGQQTQPHNHQHEHQHASESGSTSTTSSAATNLDEPAEALVPTDKKKIGRNDPCPCGAINPETGKPYKYKKCGMINAPYHKGN</sequence>
<dbReference type="PROSITE" id="PS51192">
    <property type="entry name" value="HELICASE_ATP_BIND_1"/>
    <property type="match status" value="1"/>
</dbReference>
<dbReference type="Pfam" id="PF07516">
    <property type="entry name" value="SecA_SW"/>
    <property type="match status" value="1"/>
</dbReference>
<dbReference type="Gene3D" id="3.90.1440.10">
    <property type="entry name" value="SecA, preprotein cross-linking domain"/>
    <property type="match status" value="1"/>
</dbReference>
<protein>
    <recommendedName>
        <fullName evidence="12">Protein translocase subunit SecA</fullName>
        <ecNumber evidence="12">7.4.2.8</ecNumber>
    </recommendedName>
</protein>
<dbReference type="Gene3D" id="1.10.3060.10">
    <property type="entry name" value="Helical scaffold and wing domains of SecA"/>
    <property type="match status" value="1"/>
</dbReference>
<feature type="binding site" evidence="12">
    <location>
        <position position="85"/>
    </location>
    <ligand>
        <name>ATP</name>
        <dbReference type="ChEBI" id="CHEBI:30616"/>
    </ligand>
</feature>
<dbReference type="EC" id="7.4.2.8" evidence="12"/>
<evidence type="ECO:0000259" key="15">
    <source>
        <dbReference type="PROSITE" id="PS51194"/>
    </source>
</evidence>
<evidence type="ECO:0000256" key="1">
    <source>
        <dbReference type="ARBA" id="ARBA00004170"/>
    </source>
</evidence>
<dbReference type="SMART" id="SM00957">
    <property type="entry name" value="SecA_DEAD"/>
    <property type="match status" value="1"/>
</dbReference>
<evidence type="ECO:0000313" key="17">
    <source>
        <dbReference type="EMBL" id="OGY25174.1"/>
    </source>
</evidence>
<gene>
    <name evidence="12" type="primary">secA</name>
    <name evidence="17" type="ORF">A2Z11_00110</name>
</gene>
<dbReference type="Pfam" id="PF21090">
    <property type="entry name" value="P-loop_SecA"/>
    <property type="match status" value="2"/>
</dbReference>
<dbReference type="Gene3D" id="3.40.50.300">
    <property type="entry name" value="P-loop containing nucleotide triphosphate hydrolases"/>
    <property type="match status" value="4"/>
</dbReference>
<reference evidence="17 18" key="1">
    <citation type="journal article" date="2016" name="Nat. Commun.">
        <title>Thousands of microbial genomes shed light on interconnected biogeochemical processes in an aquifer system.</title>
        <authorList>
            <person name="Anantharaman K."/>
            <person name="Brown C.T."/>
            <person name="Hug L.A."/>
            <person name="Sharon I."/>
            <person name="Castelle C.J."/>
            <person name="Probst A.J."/>
            <person name="Thomas B.C."/>
            <person name="Singh A."/>
            <person name="Wilkins M.J."/>
            <person name="Karaoz U."/>
            <person name="Brodie E.L."/>
            <person name="Williams K.H."/>
            <person name="Hubbard S.S."/>
            <person name="Banfield J.F."/>
        </authorList>
    </citation>
    <scope>NUCLEOTIDE SEQUENCE [LARGE SCALE GENOMIC DNA]</scope>
</reference>
<dbReference type="GO" id="GO:0065002">
    <property type="term" value="P:intracellular protein transmembrane transport"/>
    <property type="evidence" value="ECO:0007669"/>
    <property type="project" value="UniProtKB-UniRule"/>
</dbReference>
<keyword evidence="3 12" id="KW-0813">Transport</keyword>
<dbReference type="FunFam" id="3.90.1440.10:FF:000002">
    <property type="entry name" value="Protein translocase subunit SecA"/>
    <property type="match status" value="1"/>
</dbReference>